<dbReference type="EMBL" id="VBOS01000066">
    <property type="protein sequence ID" value="TMQ58841.1"/>
    <property type="molecule type" value="Genomic_DNA"/>
</dbReference>
<gene>
    <name evidence="2" type="ORF">E6K72_02180</name>
</gene>
<name>A0A538T5C8_UNCEI</name>
<accession>A0A538T5C8</accession>
<protein>
    <submittedName>
        <fullName evidence="2">Uncharacterized protein</fullName>
    </submittedName>
</protein>
<dbReference type="AlphaFoldDB" id="A0A538T5C8"/>
<feature type="compositionally biased region" description="Low complexity" evidence="1">
    <location>
        <begin position="79"/>
        <end position="130"/>
    </location>
</feature>
<sequence length="130" mass="13896">MRHVGVAVTLALLGANLVAFSALISRWDVARLDLTRDQAFSISGATRKLVSSLDDDLTIYGYFSKRTHPKPSRSSIPDRTTAWSRRRATASASRARPSGSRPSTRAASSTPTSPSWSSTATSTPATGSRT</sequence>
<comment type="caution">
    <text evidence="2">The sequence shown here is derived from an EMBL/GenBank/DDBJ whole genome shotgun (WGS) entry which is preliminary data.</text>
</comment>
<dbReference type="Proteomes" id="UP000317716">
    <property type="component" value="Unassembled WGS sequence"/>
</dbReference>
<organism evidence="2 3">
    <name type="scientific">Eiseniibacteriota bacterium</name>
    <dbReference type="NCBI Taxonomy" id="2212470"/>
    <lineage>
        <taxon>Bacteria</taxon>
        <taxon>Candidatus Eiseniibacteriota</taxon>
    </lineage>
</organism>
<reference evidence="2 3" key="1">
    <citation type="journal article" date="2019" name="Nat. Microbiol.">
        <title>Mediterranean grassland soil C-N compound turnover is dependent on rainfall and depth, and is mediated by genomically divergent microorganisms.</title>
        <authorList>
            <person name="Diamond S."/>
            <person name="Andeer P.F."/>
            <person name="Li Z."/>
            <person name="Crits-Christoph A."/>
            <person name="Burstein D."/>
            <person name="Anantharaman K."/>
            <person name="Lane K.R."/>
            <person name="Thomas B.C."/>
            <person name="Pan C."/>
            <person name="Northen T.R."/>
            <person name="Banfield J.F."/>
        </authorList>
    </citation>
    <scope>NUCLEOTIDE SEQUENCE [LARGE SCALE GENOMIC DNA]</scope>
    <source>
        <strain evidence="2">WS_2</strain>
    </source>
</reference>
<evidence type="ECO:0000256" key="1">
    <source>
        <dbReference type="SAM" id="MobiDB-lite"/>
    </source>
</evidence>
<evidence type="ECO:0000313" key="2">
    <source>
        <dbReference type="EMBL" id="TMQ58841.1"/>
    </source>
</evidence>
<evidence type="ECO:0000313" key="3">
    <source>
        <dbReference type="Proteomes" id="UP000317716"/>
    </source>
</evidence>
<proteinExistence type="predicted"/>
<feature type="region of interest" description="Disordered" evidence="1">
    <location>
        <begin position="64"/>
        <end position="130"/>
    </location>
</feature>